<reference evidence="1 2" key="1">
    <citation type="journal article" date="2022" name="bioRxiv">
        <title>Genomics of Preaxostyla Flagellates Illuminates Evolutionary Transitions and the Path Towards Mitochondrial Loss.</title>
        <authorList>
            <person name="Novak L.V.F."/>
            <person name="Treitli S.C."/>
            <person name="Pyrih J."/>
            <person name="Halakuc P."/>
            <person name="Pipaliya S.V."/>
            <person name="Vacek V."/>
            <person name="Brzon O."/>
            <person name="Soukal P."/>
            <person name="Eme L."/>
            <person name="Dacks J.B."/>
            <person name="Karnkowska A."/>
            <person name="Elias M."/>
            <person name="Hampl V."/>
        </authorList>
    </citation>
    <scope>NUCLEOTIDE SEQUENCE [LARGE SCALE GENOMIC DNA]</scope>
    <source>
        <strain evidence="1">NAU3</strain>
        <tissue evidence="1">Gut</tissue>
    </source>
</reference>
<dbReference type="Proteomes" id="UP001281761">
    <property type="component" value="Unassembled WGS sequence"/>
</dbReference>
<comment type="caution">
    <text evidence="1">The sequence shown here is derived from an EMBL/GenBank/DDBJ whole genome shotgun (WGS) entry which is preliminary data.</text>
</comment>
<organism evidence="1 2">
    <name type="scientific">Blattamonas nauphoetae</name>
    <dbReference type="NCBI Taxonomy" id="2049346"/>
    <lineage>
        <taxon>Eukaryota</taxon>
        <taxon>Metamonada</taxon>
        <taxon>Preaxostyla</taxon>
        <taxon>Oxymonadida</taxon>
        <taxon>Blattamonas</taxon>
    </lineage>
</organism>
<evidence type="ECO:0000313" key="1">
    <source>
        <dbReference type="EMBL" id="KAK2950714.1"/>
    </source>
</evidence>
<gene>
    <name evidence="1" type="ORF">BLNAU_14385</name>
</gene>
<accession>A0ABQ9XH37</accession>
<protein>
    <submittedName>
        <fullName evidence="1">Uncharacterized protein</fullName>
    </submittedName>
</protein>
<sequence length="136" mass="15765">MHLPFMRGLRNLGMRNTRRDDGQCVTVWTGSEEFCLLCLMSKLTVRLDETSPPISAELHTFRIVLHILTCSTLRLTQRTSREWQVAEHTLACWTSIHATSISSSVLQRRLSRSFVVHRRVNSIFISTSYQRSLFIQ</sequence>
<name>A0ABQ9XH37_9EUKA</name>
<evidence type="ECO:0000313" key="2">
    <source>
        <dbReference type="Proteomes" id="UP001281761"/>
    </source>
</evidence>
<keyword evidence="2" id="KW-1185">Reference proteome</keyword>
<dbReference type="EMBL" id="JARBJD010000131">
    <property type="protein sequence ID" value="KAK2950714.1"/>
    <property type="molecule type" value="Genomic_DNA"/>
</dbReference>
<proteinExistence type="predicted"/>